<feature type="compositionally biased region" description="Basic and acidic residues" evidence="1">
    <location>
        <begin position="1"/>
        <end position="15"/>
    </location>
</feature>
<proteinExistence type="predicted"/>
<reference evidence="4" key="1">
    <citation type="submission" date="2023-08" db="EMBL/GenBank/DDBJ databases">
        <title>Rhodospirillaceae gen. nov., a novel taxon isolated from the Yangtze River Yuezi River estuary sludge.</title>
        <authorList>
            <person name="Ruan L."/>
        </authorList>
    </citation>
    <scope>NUCLEOTIDE SEQUENCE [LARGE SCALE GENOMIC DNA]</scope>
    <source>
        <strain evidence="4">R-7</strain>
    </source>
</reference>
<keyword evidence="2" id="KW-1133">Transmembrane helix</keyword>
<dbReference type="InterPro" id="IPR026265">
    <property type="entry name" value="LptC"/>
</dbReference>
<keyword evidence="2" id="KW-0472">Membrane</keyword>
<dbReference type="InterPro" id="IPR010664">
    <property type="entry name" value="LipoPS_assembly_LptC-rel"/>
</dbReference>
<evidence type="ECO:0000313" key="3">
    <source>
        <dbReference type="EMBL" id="MDQ7248709.1"/>
    </source>
</evidence>
<sequence>MTSARPDLETPEQSRRGPLSELAAPRRVFKRKRRNGLILMLKIALPLIALSCVGYIYYWWRQAPVIHPTEVLSDAKQQASSDVKLQKVQYNGVDANNRPFSITADHASQPQKAETAPPPQSGAAAGDASIVNLEKLMADMTMGDGAWVAVTADNGVYHRDAGTVDLSGNVTLFHDTGLSFETDAATVDLKNDWARGDQPVEGQNADGQLASQGFEVRDGGQTIVFTGRAYLKLFPKKSNGGGS</sequence>
<feature type="region of interest" description="Disordered" evidence="1">
    <location>
        <begin position="106"/>
        <end position="125"/>
    </location>
</feature>
<dbReference type="Pfam" id="PF06835">
    <property type="entry name" value="LptC"/>
    <property type="match status" value="1"/>
</dbReference>
<dbReference type="RefSeq" id="WP_379956193.1">
    <property type="nucleotide sequence ID" value="NZ_JAUYVI010000004.1"/>
</dbReference>
<dbReference type="EMBL" id="JAUYVI010000004">
    <property type="protein sequence ID" value="MDQ7248709.1"/>
    <property type="molecule type" value="Genomic_DNA"/>
</dbReference>
<evidence type="ECO:0000313" key="4">
    <source>
        <dbReference type="Proteomes" id="UP001230156"/>
    </source>
</evidence>
<feature type="transmembrane region" description="Helical" evidence="2">
    <location>
        <begin position="36"/>
        <end position="60"/>
    </location>
</feature>
<organism evidence="3 4">
    <name type="scientific">Dongia sedimenti</name>
    <dbReference type="NCBI Taxonomy" id="3064282"/>
    <lineage>
        <taxon>Bacteria</taxon>
        <taxon>Pseudomonadati</taxon>
        <taxon>Pseudomonadota</taxon>
        <taxon>Alphaproteobacteria</taxon>
        <taxon>Rhodospirillales</taxon>
        <taxon>Dongiaceae</taxon>
        <taxon>Dongia</taxon>
    </lineage>
</organism>
<feature type="region of interest" description="Disordered" evidence="1">
    <location>
        <begin position="1"/>
        <end position="20"/>
    </location>
</feature>
<evidence type="ECO:0000256" key="2">
    <source>
        <dbReference type="SAM" id="Phobius"/>
    </source>
</evidence>
<dbReference type="NCBIfam" id="TIGR04409">
    <property type="entry name" value="LptC_YrbK"/>
    <property type="match status" value="1"/>
</dbReference>
<keyword evidence="2" id="KW-0812">Transmembrane</keyword>
<name>A0ABU0YLW1_9PROT</name>
<comment type="caution">
    <text evidence="3">The sequence shown here is derived from an EMBL/GenBank/DDBJ whole genome shotgun (WGS) entry which is preliminary data.</text>
</comment>
<accession>A0ABU0YLW1</accession>
<protein>
    <submittedName>
        <fullName evidence="3">LPS export ABC transporter periplasmic protein LptC</fullName>
    </submittedName>
</protein>
<dbReference type="Gene3D" id="2.60.450.10">
    <property type="entry name" value="Lipopolysaccharide (LPS) transport protein A like domain"/>
    <property type="match status" value="1"/>
</dbReference>
<evidence type="ECO:0000256" key="1">
    <source>
        <dbReference type="SAM" id="MobiDB-lite"/>
    </source>
</evidence>
<gene>
    <name evidence="3" type="primary">lptC</name>
    <name evidence="3" type="ORF">Q8A70_13575</name>
</gene>
<dbReference type="Proteomes" id="UP001230156">
    <property type="component" value="Unassembled WGS sequence"/>
</dbReference>
<keyword evidence="4" id="KW-1185">Reference proteome</keyword>